<protein>
    <submittedName>
        <fullName evidence="1">Uncharacterized protein</fullName>
    </submittedName>
</protein>
<accession>A0A9P4KGG9</accession>
<dbReference type="AlphaFoldDB" id="A0A9P4KGG9"/>
<comment type="caution">
    <text evidence="1">The sequence shown here is derived from an EMBL/GenBank/DDBJ whole genome shotgun (WGS) entry which is preliminary data.</text>
</comment>
<proteinExistence type="predicted"/>
<organism evidence="1 2">
    <name type="scientific">Lojkania enalia</name>
    <dbReference type="NCBI Taxonomy" id="147567"/>
    <lineage>
        <taxon>Eukaryota</taxon>
        <taxon>Fungi</taxon>
        <taxon>Dikarya</taxon>
        <taxon>Ascomycota</taxon>
        <taxon>Pezizomycotina</taxon>
        <taxon>Dothideomycetes</taxon>
        <taxon>Pleosporomycetidae</taxon>
        <taxon>Pleosporales</taxon>
        <taxon>Pleosporales incertae sedis</taxon>
        <taxon>Lojkania</taxon>
    </lineage>
</organism>
<name>A0A9P4KGG9_9PLEO</name>
<sequence>MVIMRGTLTNLRRCYSDGDFQVTTRDVQDIKSFYDFHRNLEIREWCNNLPSNTTFKSPHTGDSPTASIYHDWLDMQARRGMEVLTFLDDLEKWYRVIGLRYHTLPIPLRRLASPNVRARLAQVFEPEEPRSKQPFFATWYTILEETENLFSLVHSLQHVNDKNVLKRVYKEKERVLKSGEEEVMEIRRRLMAIDELVERLPTNPIVAELDLDEAEFELELKIKFSQRGSLLRGWIWSFEEVQRNPGHGLIEAIVEEFLGDSGVGAGPYWSGLVDV</sequence>
<evidence type="ECO:0000313" key="1">
    <source>
        <dbReference type="EMBL" id="KAF2267711.1"/>
    </source>
</evidence>
<evidence type="ECO:0000313" key="2">
    <source>
        <dbReference type="Proteomes" id="UP000800093"/>
    </source>
</evidence>
<dbReference type="OrthoDB" id="3799366at2759"/>
<dbReference type="EMBL" id="ML986589">
    <property type="protein sequence ID" value="KAF2267711.1"/>
    <property type="molecule type" value="Genomic_DNA"/>
</dbReference>
<reference evidence="2" key="1">
    <citation type="journal article" date="2020" name="Stud. Mycol.">
        <title>101 Dothideomycetes genomes: A test case for predicting lifestyles and emergence of pathogens.</title>
        <authorList>
            <person name="Haridas S."/>
            <person name="Albert R."/>
            <person name="Binder M."/>
            <person name="Bloem J."/>
            <person name="LaButti K."/>
            <person name="Salamov A."/>
            <person name="Andreopoulos B."/>
            <person name="Baker S."/>
            <person name="Barry K."/>
            <person name="Bills G."/>
            <person name="Bluhm B."/>
            <person name="Cannon C."/>
            <person name="Castanera R."/>
            <person name="Culley D."/>
            <person name="Daum C."/>
            <person name="Ezra D."/>
            <person name="Gonzalez J."/>
            <person name="Henrissat B."/>
            <person name="Kuo A."/>
            <person name="Liang C."/>
            <person name="Lipzen A."/>
            <person name="Lutzoni F."/>
            <person name="Magnuson J."/>
            <person name="Mondo S."/>
            <person name="Nolan M."/>
            <person name="Ohm R."/>
            <person name="Pangilinan J."/>
            <person name="Park H.-J."/>
            <person name="Ramirez L."/>
            <person name="Alfaro M."/>
            <person name="Sun H."/>
            <person name="Tritt A."/>
            <person name="Yoshinaga Y."/>
            <person name="Zwiers L.-H."/>
            <person name="Turgeon B."/>
            <person name="Goodwin S."/>
            <person name="Spatafora J."/>
            <person name="Crous P."/>
            <person name="Grigoriev I."/>
        </authorList>
    </citation>
    <scope>NUCLEOTIDE SEQUENCE [LARGE SCALE GENOMIC DNA]</scope>
    <source>
        <strain evidence="2">CBS 304.66</strain>
    </source>
</reference>
<keyword evidence="2" id="KW-1185">Reference proteome</keyword>
<dbReference type="Proteomes" id="UP000800093">
    <property type="component" value="Unassembled WGS sequence"/>
</dbReference>
<gene>
    <name evidence="1" type="ORF">CC78DRAFT_541356</name>
</gene>